<evidence type="ECO:0000313" key="1">
    <source>
        <dbReference type="EMBL" id="AXI08074.1"/>
    </source>
</evidence>
<name>A0A345PDJ4_9BACI</name>
<reference evidence="2" key="1">
    <citation type="submission" date="2017-11" db="EMBL/GenBank/DDBJ databases">
        <authorList>
            <person name="Zhu W."/>
        </authorList>
    </citation>
    <scope>NUCLEOTIDE SEQUENCE [LARGE SCALE GENOMIC DNA]</scope>
    <source>
        <strain evidence="2">160</strain>
    </source>
</reference>
<accession>A0A345PDJ4</accession>
<dbReference type="EMBL" id="CP024848">
    <property type="protein sequence ID" value="AXI08074.1"/>
    <property type="molecule type" value="Genomic_DNA"/>
</dbReference>
<dbReference type="Proteomes" id="UP000253908">
    <property type="component" value="Chromosome"/>
</dbReference>
<keyword evidence="2" id="KW-1185">Reference proteome</keyword>
<dbReference type="OrthoDB" id="2989116at2"/>
<protein>
    <submittedName>
        <fullName evidence="1">Uncharacterized protein</fullName>
    </submittedName>
</protein>
<dbReference type="KEGG" id="ocn:CUC15_03440"/>
<proteinExistence type="predicted"/>
<gene>
    <name evidence="1" type="ORF">CUC15_03440</name>
</gene>
<organism evidence="1 2">
    <name type="scientific">Oceanobacillus zhaokaii</name>
    <dbReference type="NCBI Taxonomy" id="2052660"/>
    <lineage>
        <taxon>Bacteria</taxon>
        <taxon>Bacillati</taxon>
        <taxon>Bacillota</taxon>
        <taxon>Bacilli</taxon>
        <taxon>Bacillales</taxon>
        <taxon>Bacillaceae</taxon>
        <taxon>Oceanobacillus</taxon>
    </lineage>
</organism>
<dbReference type="RefSeq" id="WP_114915367.1">
    <property type="nucleotide sequence ID" value="NZ_CP024848.1"/>
</dbReference>
<evidence type="ECO:0000313" key="2">
    <source>
        <dbReference type="Proteomes" id="UP000253908"/>
    </source>
</evidence>
<sequence>MEKTDKEETDVEENETFKKIEAHIQEIEQYGVRYRSLYTQIAYWRKTNQIHRWFVEFVQDG</sequence>
<dbReference type="AlphaFoldDB" id="A0A345PDJ4"/>